<dbReference type="EMBL" id="DS113296">
    <property type="protein sequence ID" value="EAY12760.1"/>
    <property type="molecule type" value="Genomic_DNA"/>
</dbReference>
<dbReference type="CDD" id="cd00603">
    <property type="entry name" value="IPT_PCSR"/>
    <property type="match status" value="1"/>
</dbReference>
<dbReference type="GO" id="GO:0046872">
    <property type="term" value="F:metal ion binding"/>
    <property type="evidence" value="ECO:0007669"/>
    <property type="project" value="UniProtKB-KW"/>
</dbReference>
<evidence type="ECO:0000256" key="3">
    <source>
        <dbReference type="ARBA" id="ARBA00022723"/>
    </source>
</evidence>
<dbReference type="VEuPathDB" id="TrichDB:TVAGG3_0021230"/>
<dbReference type="InterPro" id="IPR002909">
    <property type="entry name" value="IPT_dom"/>
</dbReference>
<dbReference type="Gene3D" id="3.10.170.20">
    <property type="match status" value="1"/>
</dbReference>
<feature type="binding site" evidence="8">
    <location>
        <position position="172"/>
    </location>
    <ligand>
        <name>Zn(2+)</name>
        <dbReference type="ChEBI" id="CHEBI:29105"/>
        <note>catalytic</note>
    </ligand>
</feature>
<evidence type="ECO:0000313" key="11">
    <source>
        <dbReference type="Proteomes" id="UP000001542"/>
    </source>
</evidence>
<evidence type="ECO:0000259" key="9">
    <source>
        <dbReference type="Pfam" id="PF01833"/>
    </source>
</evidence>
<dbReference type="InterPro" id="IPR001577">
    <property type="entry name" value="Peptidase_M8"/>
</dbReference>
<comment type="cofactor">
    <cofactor evidence="8">
        <name>Zn(2+)</name>
        <dbReference type="ChEBI" id="CHEBI:29105"/>
    </cofactor>
    <text evidence="8">Binds 1 zinc ion per subunit.</text>
</comment>
<dbReference type="Pfam" id="PF01833">
    <property type="entry name" value="TIG"/>
    <property type="match status" value="1"/>
</dbReference>
<dbReference type="Proteomes" id="UP000001542">
    <property type="component" value="Unassembled WGS sequence"/>
</dbReference>
<dbReference type="SUPFAM" id="SSF55486">
    <property type="entry name" value="Metalloproteases ('zincins'), catalytic domain"/>
    <property type="match status" value="1"/>
</dbReference>
<gene>
    <name evidence="10" type="ORF">TVAG_400860</name>
</gene>
<accession>A2E3J4</accession>
<dbReference type="SMR" id="A2E3J4"/>
<organism evidence="10 11">
    <name type="scientific">Trichomonas vaginalis (strain ATCC PRA-98 / G3)</name>
    <dbReference type="NCBI Taxonomy" id="412133"/>
    <lineage>
        <taxon>Eukaryota</taxon>
        <taxon>Metamonada</taxon>
        <taxon>Parabasalia</taxon>
        <taxon>Trichomonadida</taxon>
        <taxon>Trichomonadidae</taxon>
        <taxon>Trichomonas</taxon>
    </lineage>
</organism>
<evidence type="ECO:0000256" key="6">
    <source>
        <dbReference type="ARBA" id="ARBA00023049"/>
    </source>
</evidence>
<dbReference type="OrthoDB" id="527990at2759"/>
<comment type="similarity">
    <text evidence="1">Belongs to the peptidase M8 family.</text>
</comment>
<feature type="domain" description="IPT/TIG" evidence="9">
    <location>
        <begin position="498"/>
        <end position="572"/>
    </location>
</feature>
<keyword evidence="3 8" id="KW-0479">Metal-binding</keyword>
<protein>
    <submittedName>
        <fullName evidence="10">GP63-like</fullName>
    </submittedName>
</protein>
<reference evidence="10" key="1">
    <citation type="submission" date="2006-10" db="EMBL/GenBank/DDBJ databases">
        <authorList>
            <person name="Amadeo P."/>
            <person name="Zhao Q."/>
            <person name="Wortman J."/>
            <person name="Fraser-Liggett C."/>
            <person name="Carlton J."/>
        </authorList>
    </citation>
    <scope>NUCLEOTIDE SEQUENCE</scope>
    <source>
        <strain evidence="10">G3</strain>
    </source>
</reference>
<dbReference type="Pfam" id="PF01457">
    <property type="entry name" value="Peptidase_M8"/>
    <property type="match status" value="1"/>
</dbReference>
<dbReference type="GO" id="GO:0006508">
    <property type="term" value="P:proteolysis"/>
    <property type="evidence" value="ECO:0007669"/>
    <property type="project" value="UniProtKB-KW"/>
</dbReference>
<dbReference type="AlphaFoldDB" id="A2E3J4"/>
<reference evidence="10" key="2">
    <citation type="journal article" date="2007" name="Science">
        <title>Draft genome sequence of the sexually transmitted pathogen Trichomonas vaginalis.</title>
        <authorList>
            <person name="Carlton J.M."/>
            <person name="Hirt R.P."/>
            <person name="Silva J.C."/>
            <person name="Delcher A.L."/>
            <person name="Schatz M."/>
            <person name="Zhao Q."/>
            <person name="Wortman J.R."/>
            <person name="Bidwell S.L."/>
            <person name="Alsmark U.C.M."/>
            <person name="Besteiro S."/>
            <person name="Sicheritz-Ponten T."/>
            <person name="Noel C.J."/>
            <person name="Dacks J.B."/>
            <person name="Foster P.G."/>
            <person name="Simillion C."/>
            <person name="Van de Peer Y."/>
            <person name="Miranda-Saavedra D."/>
            <person name="Barton G.J."/>
            <person name="Westrop G.D."/>
            <person name="Mueller S."/>
            <person name="Dessi D."/>
            <person name="Fiori P.L."/>
            <person name="Ren Q."/>
            <person name="Paulsen I."/>
            <person name="Zhang H."/>
            <person name="Bastida-Corcuera F.D."/>
            <person name="Simoes-Barbosa A."/>
            <person name="Brown M.T."/>
            <person name="Hayes R.D."/>
            <person name="Mukherjee M."/>
            <person name="Okumura C.Y."/>
            <person name="Schneider R."/>
            <person name="Smith A.J."/>
            <person name="Vanacova S."/>
            <person name="Villalvazo M."/>
            <person name="Haas B.J."/>
            <person name="Pertea M."/>
            <person name="Feldblyum T.V."/>
            <person name="Utterback T.R."/>
            <person name="Shu C.L."/>
            <person name="Osoegawa K."/>
            <person name="de Jong P.J."/>
            <person name="Hrdy I."/>
            <person name="Horvathova L."/>
            <person name="Zubacova Z."/>
            <person name="Dolezal P."/>
            <person name="Malik S.B."/>
            <person name="Logsdon J.M. Jr."/>
            <person name="Henze K."/>
            <person name="Gupta A."/>
            <person name="Wang C.C."/>
            <person name="Dunne R.L."/>
            <person name="Upcroft J.A."/>
            <person name="Upcroft P."/>
            <person name="White O."/>
            <person name="Salzberg S.L."/>
            <person name="Tang P."/>
            <person name="Chiu C.-H."/>
            <person name="Lee Y.-S."/>
            <person name="Embley T.M."/>
            <person name="Coombs G.H."/>
            <person name="Mottram J.C."/>
            <person name="Tachezy J."/>
            <person name="Fraser-Liggett C.M."/>
            <person name="Johnson P.J."/>
        </authorList>
    </citation>
    <scope>NUCLEOTIDE SEQUENCE [LARGE SCALE GENOMIC DNA]</scope>
    <source>
        <strain evidence="10">G3</strain>
    </source>
</reference>
<dbReference type="RefSeq" id="XP_001324983.1">
    <property type="nucleotide sequence ID" value="XM_001324948.1"/>
</dbReference>
<dbReference type="GO" id="GO:0007155">
    <property type="term" value="P:cell adhesion"/>
    <property type="evidence" value="ECO:0007669"/>
    <property type="project" value="InterPro"/>
</dbReference>
<dbReference type="PANTHER" id="PTHR10942:SF0">
    <property type="entry name" value="LEISHMANOLYSIN-LIKE PEPTIDASE"/>
    <property type="match status" value="1"/>
</dbReference>
<keyword evidence="6 8" id="KW-0482">Metalloprotease</keyword>
<evidence type="ECO:0000256" key="4">
    <source>
        <dbReference type="ARBA" id="ARBA00022801"/>
    </source>
</evidence>
<evidence type="ECO:0000256" key="5">
    <source>
        <dbReference type="ARBA" id="ARBA00022833"/>
    </source>
</evidence>
<dbReference type="GO" id="GO:0008233">
    <property type="term" value="F:peptidase activity"/>
    <property type="evidence" value="ECO:0000318"/>
    <property type="project" value="GO_Central"/>
</dbReference>
<evidence type="ECO:0000256" key="2">
    <source>
        <dbReference type="ARBA" id="ARBA00022670"/>
    </source>
</evidence>
<sequence length="589" mass="66884">MHDYYERQDLRSQQPENLRRKTLGETEITRTGLNQMLRIHFNTDQFERDQKENLDKMFDDIKSFLSFLNIDTSEVQNSTSLASLKSHSVCGGKCNSVPSNLPEDVDLYILVKPAALNGSTLAQAAAIDDCRTQSKRPYAGYIKINSNRNITVQYLNSSHRDLITTILHELQHVLSFSSSNFEKWIGYDQDKVRKSIVNEKYNITQTFLITPRLKEWVHSRFFVHSSKYDDFGLELEDDGGEGTVNSHPNARLYFTDLMQGVTYGPAYISPIFFLSLLDSGWYTIPDENLMNSRMELLPYLDLTLVQTTEIQNEKLLDNPAYIAYPPSYLCKNGATTCFPGNLYKAVCDLISVEDFYKVNADDRPIVQERNHFWYYPSETSLVINESTLDLAPTYSPYRPCNEEPADGKDIGEEYSDSSICVMSLSASITESISYSPKCMKAECLSDNKLAIIYKDKRYTCQNDGDKLSIPGYPGYIICPPARSVCTIKTNKREPTILVNEIIPDRGTYQGKNIIQFNGQGYKQYSNLTIAVGGVDCKPVHMNDKMILCKLGEGKDSLKGQTVDIVLKNNDITTTLEKSYIFLNTKYDGK</sequence>
<dbReference type="VEuPathDB" id="TrichDB:TVAG_400860"/>
<name>A2E3J4_TRIV3</name>
<dbReference type="PANTHER" id="PTHR10942">
    <property type="entry name" value="LEISHMANOLYSIN-LIKE PEPTIDASE"/>
    <property type="match status" value="1"/>
</dbReference>
<evidence type="ECO:0000313" key="10">
    <source>
        <dbReference type="EMBL" id="EAY12760.1"/>
    </source>
</evidence>
<keyword evidence="4" id="KW-0378">Hydrolase</keyword>
<dbReference type="GO" id="GO:0004222">
    <property type="term" value="F:metalloendopeptidase activity"/>
    <property type="evidence" value="ECO:0007669"/>
    <property type="project" value="InterPro"/>
</dbReference>
<dbReference type="InterPro" id="IPR013783">
    <property type="entry name" value="Ig-like_fold"/>
</dbReference>
<dbReference type="Gene3D" id="2.60.40.10">
    <property type="entry name" value="Immunoglobulins"/>
    <property type="match status" value="1"/>
</dbReference>
<dbReference type="InParanoid" id="A2E3J4"/>
<keyword evidence="5 8" id="KW-0862">Zinc</keyword>
<dbReference type="Gene3D" id="3.90.132.10">
    <property type="entry name" value="Leishmanolysin , domain 2"/>
    <property type="match status" value="1"/>
</dbReference>
<evidence type="ECO:0000256" key="1">
    <source>
        <dbReference type="ARBA" id="ARBA00005860"/>
    </source>
</evidence>
<dbReference type="InterPro" id="IPR014756">
    <property type="entry name" value="Ig_E-set"/>
</dbReference>
<dbReference type="SUPFAM" id="SSF81296">
    <property type="entry name" value="E set domains"/>
    <property type="match status" value="1"/>
</dbReference>
<evidence type="ECO:0000256" key="8">
    <source>
        <dbReference type="PIRSR" id="PIRSR601577-2"/>
    </source>
</evidence>
<dbReference type="GO" id="GO:0016020">
    <property type="term" value="C:membrane"/>
    <property type="evidence" value="ECO:0007669"/>
    <property type="project" value="InterPro"/>
</dbReference>
<keyword evidence="2" id="KW-0645">Protease</keyword>
<proteinExistence type="inferred from homology"/>
<dbReference type="GO" id="GO:0005737">
    <property type="term" value="C:cytoplasm"/>
    <property type="evidence" value="ECO:0000318"/>
    <property type="project" value="GO_Central"/>
</dbReference>
<dbReference type="KEGG" id="tva:4770728"/>
<keyword evidence="11" id="KW-1185">Reference proteome</keyword>
<feature type="binding site" evidence="8">
    <location>
        <position position="247"/>
    </location>
    <ligand>
        <name>Zn(2+)</name>
        <dbReference type="ChEBI" id="CHEBI:29105"/>
        <note>catalytic</note>
    </ligand>
</feature>
<feature type="binding site" evidence="8">
    <location>
        <position position="168"/>
    </location>
    <ligand>
        <name>Zn(2+)</name>
        <dbReference type="ChEBI" id="CHEBI:29105"/>
        <note>catalytic</note>
    </ligand>
</feature>
<evidence type="ECO:0000256" key="7">
    <source>
        <dbReference type="PIRSR" id="PIRSR601577-1"/>
    </source>
</evidence>
<feature type="active site" evidence="7">
    <location>
        <position position="169"/>
    </location>
</feature>